<keyword evidence="2" id="KW-0813">Transport</keyword>
<dbReference type="InterPro" id="IPR006061">
    <property type="entry name" value="SBP_1_CS"/>
</dbReference>
<dbReference type="OrthoDB" id="9763054at2"/>
<dbReference type="Gene3D" id="3.40.190.10">
    <property type="entry name" value="Periplasmic binding protein-like II"/>
    <property type="match status" value="2"/>
</dbReference>
<evidence type="ECO:0000256" key="1">
    <source>
        <dbReference type="ARBA" id="ARBA00008520"/>
    </source>
</evidence>
<proteinExistence type="inferred from homology"/>
<evidence type="ECO:0000256" key="8">
    <source>
        <dbReference type="SAM" id="SignalP"/>
    </source>
</evidence>
<feature type="signal peptide" evidence="8">
    <location>
        <begin position="1"/>
        <end position="18"/>
    </location>
</feature>
<dbReference type="SUPFAM" id="SSF53850">
    <property type="entry name" value="Periplasmic binding protein-like II"/>
    <property type="match status" value="1"/>
</dbReference>
<organism evidence="9 10">
    <name type="scientific">Clostridium neonatale</name>
    <dbReference type="NCBI Taxonomy" id="137838"/>
    <lineage>
        <taxon>Bacteria</taxon>
        <taxon>Bacillati</taxon>
        <taxon>Bacillota</taxon>
        <taxon>Clostridia</taxon>
        <taxon>Eubacteriales</taxon>
        <taxon>Clostridiaceae</taxon>
        <taxon>Clostridium</taxon>
    </lineage>
</organism>
<evidence type="ECO:0000256" key="5">
    <source>
        <dbReference type="ARBA" id="ARBA00023136"/>
    </source>
</evidence>
<dbReference type="Proteomes" id="UP000220840">
    <property type="component" value="Unassembled WGS sequence"/>
</dbReference>
<dbReference type="PROSITE" id="PS01037">
    <property type="entry name" value="SBP_BACTERIAL_1"/>
    <property type="match status" value="1"/>
</dbReference>
<name>A0A2A7MCL6_9CLOT</name>
<evidence type="ECO:0000256" key="3">
    <source>
        <dbReference type="ARBA" id="ARBA00022475"/>
    </source>
</evidence>
<keyword evidence="5" id="KW-0472">Membrane</keyword>
<keyword evidence="3" id="KW-1003">Cell membrane</keyword>
<dbReference type="GO" id="GO:0055085">
    <property type="term" value="P:transmembrane transport"/>
    <property type="evidence" value="ECO:0007669"/>
    <property type="project" value="InterPro"/>
</dbReference>
<accession>A0A2A7MCL6</accession>
<dbReference type="PANTHER" id="PTHR43649:SF33">
    <property type="entry name" value="POLYGALACTURONAN_RHAMNOGALACTURONAN-BINDING PROTEIN YTCQ"/>
    <property type="match status" value="1"/>
</dbReference>
<dbReference type="InterPro" id="IPR006059">
    <property type="entry name" value="SBP"/>
</dbReference>
<evidence type="ECO:0000313" key="10">
    <source>
        <dbReference type="Proteomes" id="UP000220840"/>
    </source>
</evidence>
<comment type="similarity">
    <text evidence="1">Belongs to the bacterial solute-binding protein 1 family.</text>
</comment>
<reference evidence="9 10" key="1">
    <citation type="submission" date="2017-10" db="EMBL/GenBank/DDBJ databases">
        <title>Effective Description of Clostridium neonatale sp. nov. linked to necrotizing enterocolitis in neonates and a clarification of species assignable to the genus Clostridium (Prazmowski 1880) emend. Lawson and Rainey 2016.</title>
        <authorList>
            <person name="Bernard K."/>
            <person name="Burdz T."/>
            <person name="Wiebe D."/>
            <person name="Balcewich B."/>
            <person name="Alfa M."/>
            <person name="Bernier A.-M."/>
        </authorList>
    </citation>
    <scope>NUCLEOTIDE SEQUENCE [LARGE SCALE GENOMIC DNA]</scope>
    <source>
        <strain evidence="9 10">LCDC99A005</strain>
    </source>
</reference>
<dbReference type="Pfam" id="PF13416">
    <property type="entry name" value="SBP_bac_8"/>
    <property type="match status" value="1"/>
</dbReference>
<dbReference type="RefSeq" id="WP_058293492.1">
    <property type="nucleotide sequence ID" value="NZ_CAMRXG010000043.1"/>
</dbReference>
<evidence type="ECO:0000256" key="7">
    <source>
        <dbReference type="ARBA" id="ARBA00023288"/>
    </source>
</evidence>
<dbReference type="PANTHER" id="PTHR43649">
    <property type="entry name" value="ARABINOSE-BINDING PROTEIN-RELATED"/>
    <property type="match status" value="1"/>
</dbReference>
<dbReference type="InterPro" id="IPR050490">
    <property type="entry name" value="Bact_solute-bd_prot1"/>
</dbReference>
<sequence>MKMKKLLATILATTLACGTIVGCGGGTADSSKSSAGGDTAKSGDGKVVRVFQLKVEINDALQELAKKYEEETGVKVEITSVGGGADYGASLKAEFAKGTEPDIFMIQGAGDYEVWKHKIDDLSNESWIKNAVNGTLDTVTVDGKVYGMPAATEGYGLMYNKSILDKAGIDPASITSFTKLKEAVEKLDSKKADLGIDDVFSYTTKETWVTGNHTFNIPFAMQDDPEKFADDYFAGKADVVNNKQFNDWMNLVELMCKYGGKEKLETIDYSTQVGNFALGKTAFMQQGNWTAGDLKKLTEGAEFDMGFIPMSIDDSEKSSCIPVGVPMYWVVNKDSKVNAEAKAFLTWMVESKEGQEAIVKNMDMIPAFTNFAVESDNALNKSISEFNKAGKTLPWTFTNFPDGFSMNNIGPVFSKFIKTDMGDAAKKQMLEDIQAATPVSK</sequence>
<evidence type="ECO:0000313" key="9">
    <source>
        <dbReference type="EMBL" id="PEG29592.1"/>
    </source>
</evidence>
<keyword evidence="6" id="KW-0564">Palmitate</keyword>
<keyword evidence="10" id="KW-1185">Reference proteome</keyword>
<dbReference type="PROSITE" id="PS51257">
    <property type="entry name" value="PROKAR_LIPOPROTEIN"/>
    <property type="match status" value="1"/>
</dbReference>
<evidence type="ECO:0000256" key="4">
    <source>
        <dbReference type="ARBA" id="ARBA00022729"/>
    </source>
</evidence>
<keyword evidence="7" id="KW-0449">Lipoprotein</keyword>
<comment type="caution">
    <text evidence="9">The sequence shown here is derived from an EMBL/GenBank/DDBJ whole genome shotgun (WGS) entry which is preliminary data.</text>
</comment>
<dbReference type="STRING" id="137838.GCA_001458595_00535"/>
<feature type="chain" id="PRO_5038764033" evidence="8">
    <location>
        <begin position="19"/>
        <end position="441"/>
    </location>
</feature>
<protein>
    <submittedName>
        <fullName evidence="9">Carbohydrate ABC transporter substrate-binding protein</fullName>
    </submittedName>
</protein>
<keyword evidence="4 8" id="KW-0732">Signal</keyword>
<dbReference type="EMBL" id="PDCJ01000003">
    <property type="protein sequence ID" value="PEG29592.1"/>
    <property type="molecule type" value="Genomic_DNA"/>
</dbReference>
<dbReference type="AlphaFoldDB" id="A0A2A7MCL6"/>
<evidence type="ECO:0000256" key="2">
    <source>
        <dbReference type="ARBA" id="ARBA00022448"/>
    </source>
</evidence>
<gene>
    <name evidence="9" type="ORF">CQ394_16775</name>
</gene>
<evidence type="ECO:0000256" key="6">
    <source>
        <dbReference type="ARBA" id="ARBA00023139"/>
    </source>
</evidence>